<protein>
    <recommendedName>
        <fullName evidence="3">INO80 complex subunit B-like conserved region domain-containing protein</fullName>
    </recommendedName>
</protein>
<evidence type="ECO:0000313" key="4">
    <source>
        <dbReference type="EnsemblMetazoa" id="XP_030847120"/>
    </source>
</evidence>
<feature type="compositionally biased region" description="Polar residues" evidence="2">
    <location>
        <begin position="492"/>
        <end position="502"/>
    </location>
</feature>
<proteinExistence type="predicted"/>
<name>A0A7M7P9C2_STRPU</name>
<dbReference type="SMART" id="SM01406">
    <property type="entry name" value="PAPA-1"/>
    <property type="match status" value="1"/>
</dbReference>
<dbReference type="PANTHER" id="PTHR21561:SF12">
    <property type="entry name" value="INO80 COMPLEX SUBUNIT B"/>
    <property type="match status" value="1"/>
</dbReference>
<dbReference type="PRINTS" id="PR01345">
    <property type="entry name" value="CERVTRCPTASE"/>
</dbReference>
<dbReference type="EnsemblMetazoa" id="XM_030991260">
    <property type="protein sequence ID" value="XP_030847120"/>
    <property type="gene ID" value="LOC585740"/>
</dbReference>
<accession>A0A7M7P9C2</accession>
<evidence type="ECO:0000256" key="1">
    <source>
        <dbReference type="SAM" id="Coils"/>
    </source>
</evidence>
<evidence type="ECO:0000259" key="3">
    <source>
        <dbReference type="SMART" id="SM01406"/>
    </source>
</evidence>
<reference evidence="5" key="1">
    <citation type="submission" date="2015-02" db="EMBL/GenBank/DDBJ databases">
        <title>Genome sequencing for Strongylocentrotus purpuratus.</title>
        <authorList>
            <person name="Murali S."/>
            <person name="Liu Y."/>
            <person name="Vee V."/>
            <person name="English A."/>
            <person name="Wang M."/>
            <person name="Skinner E."/>
            <person name="Han Y."/>
            <person name="Muzny D.M."/>
            <person name="Worley K.C."/>
            <person name="Gibbs R.A."/>
        </authorList>
    </citation>
    <scope>NUCLEOTIDE SEQUENCE</scope>
</reference>
<evidence type="ECO:0000313" key="5">
    <source>
        <dbReference type="Proteomes" id="UP000007110"/>
    </source>
</evidence>
<dbReference type="CDD" id="cd23021">
    <property type="entry name" value="zf-HIT_IN80B"/>
    <property type="match status" value="1"/>
</dbReference>
<dbReference type="KEGG" id="spu:585740"/>
<feature type="compositionally biased region" description="Acidic residues" evidence="2">
    <location>
        <begin position="463"/>
        <end position="482"/>
    </location>
</feature>
<feature type="region of interest" description="Disordered" evidence="2">
    <location>
        <begin position="453"/>
        <end position="540"/>
    </location>
</feature>
<dbReference type="Pfam" id="PF04438">
    <property type="entry name" value="zf-HIT"/>
    <property type="match status" value="1"/>
</dbReference>
<dbReference type="InParanoid" id="A0A7M7P9C2"/>
<dbReference type="GO" id="GO:0006338">
    <property type="term" value="P:chromatin remodeling"/>
    <property type="evidence" value="ECO:0007669"/>
    <property type="project" value="InterPro"/>
</dbReference>
<dbReference type="RefSeq" id="XP_030847120.1">
    <property type="nucleotide sequence ID" value="XM_030991260.1"/>
</dbReference>
<keyword evidence="5" id="KW-1185">Reference proteome</keyword>
<feature type="region of interest" description="Disordered" evidence="2">
    <location>
        <begin position="339"/>
        <end position="363"/>
    </location>
</feature>
<dbReference type="GeneID" id="585740"/>
<dbReference type="PANTHER" id="PTHR21561">
    <property type="entry name" value="INO80 COMPLEX SUBUNIT B"/>
    <property type="match status" value="1"/>
</dbReference>
<dbReference type="GO" id="GO:0031011">
    <property type="term" value="C:Ino80 complex"/>
    <property type="evidence" value="ECO:0000318"/>
    <property type="project" value="GO_Central"/>
</dbReference>
<feature type="domain" description="INO80 complex subunit B-like conserved region" evidence="3">
    <location>
        <begin position="577"/>
        <end position="649"/>
    </location>
</feature>
<feature type="compositionally biased region" description="Basic and acidic residues" evidence="2">
    <location>
        <begin position="339"/>
        <end position="360"/>
    </location>
</feature>
<dbReference type="OrthoDB" id="2021186at2759"/>
<dbReference type="Proteomes" id="UP000007110">
    <property type="component" value="Unassembled WGS sequence"/>
</dbReference>
<dbReference type="Pfam" id="PF04795">
    <property type="entry name" value="PAPA-1"/>
    <property type="match status" value="1"/>
</dbReference>
<dbReference type="InterPro" id="IPR007529">
    <property type="entry name" value="Znf_HIT"/>
</dbReference>
<feature type="coiled-coil region" evidence="1">
    <location>
        <begin position="576"/>
        <end position="622"/>
    </location>
</feature>
<feature type="compositionally biased region" description="Basic residues" evidence="2">
    <location>
        <begin position="391"/>
        <end position="407"/>
    </location>
</feature>
<keyword evidence="1" id="KW-0175">Coiled coil</keyword>
<evidence type="ECO:0000256" key="2">
    <source>
        <dbReference type="SAM" id="MobiDB-lite"/>
    </source>
</evidence>
<dbReference type="InterPro" id="IPR006880">
    <property type="entry name" value="INO80B_C"/>
</dbReference>
<feature type="region of interest" description="Disordered" evidence="2">
    <location>
        <begin position="376"/>
        <end position="420"/>
    </location>
</feature>
<sequence>MDVKNYRPFSLTSVPCKILESLIRDEIVAHLMENDLLCDEQHGFVPGRSYVTQLLTVVEAWTEMLDKGTPNDVMDFKGLSRSMLTTLNGKASTKDDLCSIQSDLDALMEWSNTWQMHFNTQKCKVLHIGPGNVKHIYALGDDVLEATSEEKDLGILIDDELKLHNHVAYAVKKANGVLSCIRRSFECRDRSTIPKLYKGLVRPLIDYGDSIWYPRFKTDSKTIERVQKRATKMIYDIRNRPYIERLRALNLPSLEYRRRRGDMIQVFKIIHGLERIPVDTFFEHLTSNTRGHSLKIVKQRCSTKIRQDAFSQRVINDWNTLPEEVVTATTVNAFKARLDRNTRRRTEPDKLTKKTPNYEKEENEIELEARLLRTQHSSRISGKDYVSSPQPHKKHKKRKHKKHKKHRESGNGGQSSDTGQSELVEATDSLTGKPQLKLKIKIGGQTLRTKSFDKISVTASSDDPSEDEEEEEEEDTLDDDVSNDTWRGATPSPVSQASSTGRPLSKRSKEQAEEEAWLDALEAGKLDEYGEIPKPKDESLLTARQKSLLKRIAAEEEDLTPSSFFGAQGKIPEMTEEMIEKKAEKAQRRRVQERRKQEENKKQTIEKLLKKQDAKLKAAKAKLKRNLEVPHIRYCNSSSGVSLSYPAGYDFPLDKTQPPPIKTIAKCGVSGCLNARKYSCSKTGVPLCSLECYRKNQTLICPT</sequence>
<organism evidence="4 5">
    <name type="scientific">Strongylocentrotus purpuratus</name>
    <name type="common">Purple sea urchin</name>
    <dbReference type="NCBI Taxonomy" id="7668"/>
    <lineage>
        <taxon>Eukaryota</taxon>
        <taxon>Metazoa</taxon>
        <taxon>Echinodermata</taxon>
        <taxon>Eleutherozoa</taxon>
        <taxon>Echinozoa</taxon>
        <taxon>Echinoidea</taxon>
        <taxon>Euechinoidea</taxon>
        <taxon>Echinacea</taxon>
        <taxon>Camarodonta</taxon>
        <taxon>Echinidea</taxon>
        <taxon>Strongylocentrotidae</taxon>
        <taxon>Strongylocentrotus</taxon>
    </lineage>
</organism>
<dbReference type="InterPro" id="IPR029523">
    <property type="entry name" value="INO80B/Ies2"/>
</dbReference>
<dbReference type="AlphaFoldDB" id="A0A7M7P9C2"/>
<reference evidence="4" key="2">
    <citation type="submission" date="2021-01" db="UniProtKB">
        <authorList>
            <consortium name="EnsemblMetazoa"/>
        </authorList>
    </citation>
    <scope>IDENTIFICATION</scope>
</reference>
<feature type="compositionally biased region" description="Basic and acidic residues" evidence="2">
    <location>
        <begin position="522"/>
        <end position="539"/>
    </location>
</feature>